<proteinExistence type="predicted"/>
<sequence>MCEKSDMIRTGDHKRSNKTSEHGKIRLCLRPNHFTSPIKTPLSFLF</sequence>
<organism evidence="2 3">
    <name type="scientific">Cuscuta europaea</name>
    <name type="common">European dodder</name>
    <dbReference type="NCBI Taxonomy" id="41803"/>
    <lineage>
        <taxon>Eukaryota</taxon>
        <taxon>Viridiplantae</taxon>
        <taxon>Streptophyta</taxon>
        <taxon>Embryophyta</taxon>
        <taxon>Tracheophyta</taxon>
        <taxon>Spermatophyta</taxon>
        <taxon>Magnoliopsida</taxon>
        <taxon>eudicotyledons</taxon>
        <taxon>Gunneridae</taxon>
        <taxon>Pentapetalae</taxon>
        <taxon>asterids</taxon>
        <taxon>lamiids</taxon>
        <taxon>Solanales</taxon>
        <taxon>Convolvulaceae</taxon>
        <taxon>Cuscuteae</taxon>
        <taxon>Cuscuta</taxon>
        <taxon>Cuscuta subgen. Cuscuta</taxon>
    </lineage>
</organism>
<comment type="caution">
    <text evidence="2">The sequence shown here is derived from an EMBL/GenBank/DDBJ whole genome shotgun (WGS) entry which is preliminary data.</text>
</comment>
<accession>A0A9P0YVE9</accession>
<dbReference type="EMBL" id="CAMAPE010000010">
    <property type="protein sequence ID" value="CAH9076726.1"/>
    <property type="molecule type" value="Genomic_DNA"/>
</dbReference>
<dbReference type="Proteomes" id="UP001152484">
    <property type="component" value="Unassembled WGS sequence"/>
</dbReference>
<protein>
    <submittedName>
        <fullName evidence="2">Uncharacterized protein</fullName>
    </submittedName>
</protein>
<reference evidence="2" key="1">
    <citation type="submission" date="2022-07" db="EMBL/GenBank/DDBJ databases">
        <authorList>
            <person name="Macas J."/>
            <person name="Novak P."/>
            <person name="Neumann P."/>
        </authorList>
    </citation>
    <scope>NUCLEOTIDE SEQUENCE</scope>
</reference>
<feature type="region of interest" description="Disordered" evidence="1">
    <location>
        <begin position="1"/>
        <end position="23"/>
    </location>
</feature>
<gene>
    <name evidence="2" type="ORF">CEURO_LOCUS5974</name>
</gene>
<evidence type="ECO:0000313" key="3">
    <source>
        <dbReference type="Proteomes" id="UP001152484"/>
    </source>
</evidence>
<keyword evidence="3" id="KW-1185">Reference proteome</keyword>
<evidence type="ECO:0000313" key="2">
    <source>
        <dbReference type="EMBL" id="CAH9076726.1"/>
    </source>
</evidence>
<evidence type="ECO:0000256" key="1">
    <source>
        <dbReference type="SAM" id="MobiDB-lite"/>
    </source>
</evidence>
<dbReference type="AlphaFoldDB" id="A0A9P0YVE9"/>
<name>A0A9P0YVE9_CUSEU</name>